<feature type="region of interest" description="Disordered" evidence="1">
    <location>
        <begin position="456"/>
        <end position="489"/>
    </location>
</feature>
<dbReference type="PANTHER" id="PTHR30121">
    <property type="entry name" value="UNCHARACTERIZED PROTEIN YJGR-RELATED"/>
    <property type="match status" value="1"/>
</dbReference>
<evidence type="ECO:0000313" key="4">
    <source>
        <dbReference type="Proteomes" id="UP000242317"/>
    </source>
</evidence>
<evidence type="ECO:0000256" key="1">
    <source>
        <dbReference type="SAM" id="MobiDB-lite"/>
    </source>
</evidence>
<feature type="compositionally biased region" description="Basic and acidic residues" evidence="1">
    <location>
        <begin position="465"/>
        <end position="489"/>
    </location>
</feature>
<dbReference type="RefSeq" id="WP_092616689.1">
    <property type="nucleotide sequence ID" value="NZ_FMYK01000002.1"/>
</dbReference>
<sequence length="527" mass="57788">MSQALTIAKKTTDTTQNIDLLSKFANRHGLIAGATGTGKTVTLKVLAENFSRIGVPVFLADAKGDVSSITKAGTTSAKFEERLKLLGIDSVPFAGYPTTFWDLFGEQGHPIRTTISEIGPILLSQMLNLNDTQEGVLSAVFRVADDQGMLLIDFKDLKSMLTYVSENASELKAEYGNLSPASLGAIQRNLLALGDQGGEDFFGEPSLNIMDFIQTDSHGLGYINLLAADKLMNTPKLYATFLLWMLSELFEQLPEVGDMDKPKLVFFFDEAHLLFDNASPALQEKIEQVVRLIRSKGVGIYFVTQSPLDIPESVLGQLGNRVQHALRAFTPKDQKAVKTAADTFRANPEFEVADAITQLGVGEALISCLDAQGTPQIVERGWVMPPYSAFSPITAEERKAFMTSSIVAGVYEQMVDRESAYELLNQKVAQLEQQKIAEEKAAEEAKAEEALAKQQAKEQAALEKQQAREQERLAKEQQKEAERAARQREKLIQDTVGTFAKSAARSLGGRTGQKIMRGILGSIFGKR</sequence>
<accession>A0A1G6HGR0</accession>
<evidence type="ECO:0000313" key="3">
    <source>
        <dbReference type="EMBL" id="SDB93517.1"/>
    </source>
</evidence>
<proteinExistence type="predicted"/>
<feature type="domain" description="Helicase HerA-like C-terminal" evidence="2">
    <location>
        <begin position="10"/>
        <end position="526"/>
    </location>
</feature>
<gene>
    <name evidence="3" type="ORF">SAMN05421749_102240</name>
</gene>
<dbReference type="SUPFAM" id="SSF52540">
    <property type="entry name" value="P-loop containing nucleoside triphosphate hydrolases"/>
    <property type="match status" value="1"/>
</dbReference>
<dbReference type="Pfam" id="PF05872">
    <property type="entry name" value="HerA_C"/>
    <property type="match status" value="1"/>
</dbReference>
<name>A0A1G6HGR0_9GAMM</name>
<protein>
    <recommendedName>
        <fullName evidence="2">Helicase HerA-like C-terminal domain-containing protein</fullName>
    </recommendedName>
</protein>
<dbReference type="Gene3D" id="3.40.50.300">
    <property type="entry name" value="P-loop containing nucleotide triphosphate hydrolases"/>
    <property type="match status" value="2"/>
</dbReference>
<dbReference type="InterPro" id="IPR033186">
    <property type="entry name" value="HerA_C"/>
</dbReference>
<dbReference type="PANTHER" id="PTHR30121:SF6">
    <property type="entry name" value="SLR6007 PROTEIN"/>
    <property type="match status" value="1"/>
</dbReference>
<dbReference type="InterPro" id="IPR027417">
    <property type="entry name" value="P-loop_NTPase"/>
</dbReference>
<evidence type="ECO:0000259" key="2">
    <source>
        <dbReference type="Pfam" id="PF05872"/>
    </source>
</evidence>
<keyword evidence="4" id="KW-1185">Reference proteome</keyword>
<dbReference type="Proteomes" id="UP000242317">
    <property type="component" value="Unassembled WGS sequence"/>
</dbReference>
<organism evidence="3 4">
    <name type="scientific">Acinetobacter marinus</name>
    <dbReference type="NCBI Taxonomy" id="281375"/>
    <lineage>
        <taxon>Bacteria</taxon>
        <taxon>Pseudomonadati</taxon>
        <taxon>Pseudomonadota</taxon>
        <taxon>Gammaproteobacteria</taxon>
        <taxon>Moraxellales</taxon>
        <taxon>Moraxellaceae</taxon>
        <taxon>Acinetobacter</taxon>
    </lineage>
</organism>
<dbReference type="AlphaFoldDB" id="A0A1G6HGR0"/>
<reference evidence="4" key="1">
    <citation type="submission" date="2016-09" db="EMBL/GenBank/DDBJ databases">
        <authorList>
            <person name="Varghese N."/>
            <person name="Submissions S."/>
        </authorList>
    </citation>
    <scope>NUCLEOTIDE SEQUENCE [LARGE SCALE GENOMIC DNA]</scope>
    <source>
        <strain evidence="4">ANC 3699</strain>
    </source>
</reference>
<dbReference type="OrthoDB" id="9758751at2"/>
<dbReference type="InterPro" id="IPR051162">
    <property type="entry name" value="T4SS_component"/>
</dbReference>
<dbReference type="EMBL" id="FMYK01000002">
    <property type="protein sequence ID" value="SDB93517.1"/>
    <property type="molecule type" value="Genomic_DNA"/>
</dbReference>